<feature type="transmembrane region" description="Helical" evidence="1">
    <location>
        <begin position="137"/>
        <end position="158"/>
    </location>
</feature>
<evidence type="ECO:0000313" key="3">
    <source>
        <dbReference type="Proteomes" id="UP000028013"/>
    </source>
</evidence>
<dbReference type="RefSeq" id="WP_005829371.1">
    <property type="nucleotide sequence ID" value="NZ_JNHN01000172.1"/>
</dbReference>
<sequence length="185" mass="20576">MEYVIHLLALFIALNFLLKVGFYPRWGMWTVAAGCAFFAWLVTPWMTEQSKTVVAAFFASRPQMLNLSVCVTLEAAIMITFCFDCFAKMRTRNTAFKQAVTLFLKLYPGILIGGVICYVLALLLFTFPGIDFGSLSWIAAGVTFFAVGAGSHLLRYAIGDKPLRLEVLFIVNIFIVILSIIATGY</sequence>
<dbReference type="EMBL" id="JNHN01000172">
    <property type="protein sequence ID" value="KDS51037.1"/>
    <property type="molecule type" value="Genomic_DNA"/>
</dbReference>
<keyword evidence="1" id="KW-0472">Membrane</keyword>
<accession>A0A078S4U5</accession>
<keyword evidence="1" id="KW-1133">Transmembrane helix</keyword>
<comment type="caution">
    <text evidence="2">The sequence shown here is derived from an EMBL/GenBank/DDBJ whole genome shotgun (WGS) entry which is preliminary data.</text>
</comment>
<gene>
    <name evidence="2" type="ORF">M094_0936</name>
</gene>
<feature type="transmembrane region" description="Helical" evidence="1">
    <location>
        <begin position="66"/>
        <end position="86"/>
    </location>
</feature>
<dbReference type="GeneID" id="99752060"/>
<dbReference type="Proteomes" id="UP000028013">
    <property type="component" value="Unassembled WGS sequence"/>
</dbReference>
<keyword evidence="1" id="KW-0812">Transmembrane</keyword>
<evidence type="ECO:0000256" key="1">
    <source>
        <dbReference type="SAM" id="Phobius"/>
    </source>
</evidence>
<dbReference type="AlphaFoldDB" id="A0A078S4U5"/>
<organism evidence="2 3">
    <name type="scientific">Bacteroides uniformis str. 3978 T3 ii</name>
    <dbReference type="NCBI Taxonomy" id="1339349"/>
    <lineage>
        <taxon>Bacteria</taxon>
        <taxon>Pseudomonadati</taxon>
        <taxon>Bacteroidota</taxon>
        <taxon>Bacteroidia</taxon>
        <taxon>Bacteroidales</taxon>
        <taxon>Bacteroidaceae</taxon>
        <taxon>Bacteroides</taxon>
    </lineage>
</organism>
<protein>
    <submittedName>
        <fullName evidence="2">Putative membrane protein</fullName>
    </submittedName>
</protein>
<proteinExistence type="predicted"/>
<dbReference type="PATRIC" id="fig|1339349.3.peg.2169"/>
<feature type="transmembrane region" description="Helical" evidence="1">
    <location>
        <begin position="106"/>
        <end position="125"/>
    </location>
</feature>
<reference evidence="2 3" key="1">
    <citation type="submission" date="2014-04" db="EMBL/GenBank/DDBJ databases">
        <authorList>
            <person name="Sears C."/>
            <person name="Carroll K."/>
            <person name="Sack B.R."/>
            <person name="Qadri F."/>
            <person name="Myers L.L."/>
            <person name="Chung G.-T."/>
            <person name="Escheverria P."/>
            <person name="Fraser C.M."/>
            <person name="Sadzewicz L."/>
            <person name="Shefchek K.A."/>
            <person name="Tallon L."/>
            <person name="Das S.P."/>
            <person name="Daugherty S."/>
            <person name="Mongodin E.F."/>
        </authorList>
    </citation>
    <scope>NUCLEOTIDE SEQUENCE [LARGE SCALE GENOMIC DNA]</scope>
    <source>
        <strain evidence="2 3">3978 T3 ii</strain>
    </source>
</reference>
<feature type="transmembrane region" description="Helical" evidence="1">
    <location>
        <begin position="6"/>
        <end position="22"/>
    </location>
</feature>
<name>A0A078S4U5_BACUN</name>
<feature type="transmembrane region" description="Helical" evidence="1">
    <location>
        <begin position="29"/>
        <end position="46"/>
    </location>
</feature>
<evidence type="ECO:0000313" key="2">
    <source>
        <dbReference type="EMBL" id="KDS51037.1"/>
    </source>
</evidence>
<feature type="transmembrane region" description="Helical" evidence="1">
    <location>
        <begin position="165"/>
        <end position="184"/>
    </location>
</feature>